<evidence type="ECO:0000313" key="3">
    <source>
        <dbReference type="Proteomes" id="UP001432168"/>
    </source>
</evidence>
<dbReference type="PANTHER" id="PTHR42305">
    <property type="entry name" value="MEMBRANE PROTEIN RV1733C-RELATED"/>
    <property type="match status" value="1"/>
</dbReference>
<dbReference type="PANTHER" id="PTHR42305:SF1">
    <property type="entry name" value="MEMBRANE PROTEIN RV1733C-RELATED"/>
    <property type="match status" value="1"/>
</dbReference>
<keyword evidence="1" id="KW-0472">Membrane</keyword>
<keyword evidence="1" id="KW-1133">Transmembrane helix</keyword>
<accession>A0ABZ1X9B7</accession>
<evidence type="ECO:0000256" key="1">
    <source>
        <dbReference type="SAM" id="Phobius"/>
    </source>
</evidence>
<organism evidence="2 3">
    <name type="scientific">Streptomyces pseudovenezuelae</name>
    <dbReference type="NCBI Taxonomy" id="67350"/>
    <lineage>
        <taxon>Bacteria</taxon>
        <taxon>Bacillati</taxon>
        <taxon>Actinomycetota</taxon>
        <taxon>Actinomycetes</taxon>
        <taxon>Kitasatosporales</taxon>
        <taxon>Streptomycetaceae</taxon>
        <taxon>Streptomyces</taxon>
        <taxon>Streptomyces aurantiacus group</taxon>
    </lineage>
</organism>
<proteinExistence type="predicted"/>
<dbReference type="EMBL" id="CP109011">
    <property type="protein sequence ID" value="WUT48773.1"/>
    <property type="molecule type" value="Genomic_DNA"/>
</dbReference>
<name>A0ABZ1X9B7_9ACTN</name>
<feature type="transmembrane region" description="Helical" evidence="1">
    <location>
        <begin position="31"/>
        <end position="53"/>
    </location>
</feature>
<keyword evidence="3" id="KW-1185">Reference proteome</keyword>
<dbReference type="Proteomes" id="UP001432168">
    <property type="component" value="Chromosome"/>
</dbReference>
<evidence type="ECO:0000313" key="2">
    <source>
        <dbReference type="EMBL" id="WUT48773.1"/>
    </source>
</evidence>
<dbReference type="InterPro" id="IPR039708">
    <property type="entry name" value="MT1774/Rv1733c-like"/>
</dbReference>
<evidence type="ECO:0008006" key="4">
    <source>
        <dbReference type="Google" id="ProtNLM"/>
    </source>
</evidence>
<keyword evidence="1" id="KW-0812">Transmembrane</keyword>
<reference evidence="2" key="1">
    <citation type="submission" date="2022-10" db="EMBL/GenBank/DDBJ databases">
        <title>The complete genomes of actinobacterial strains from the NBC collection.</title>
        <authorList>
            <person name="Joergensen T.S."/>
            <person name="Alvarez Arevalo M."/>
            <person name="Sterndorff E.B."/>
            <person name="Faurdal D."/>
            <person name="Vuksanovic O."/>
            <person name="Mourched A.-S."/>
            <person name="Charusanti P."/>
            <person name="Shaw S."/>
            <person name="Blin K."/>
            <person name="Weber T."/>
        </authorList>
    </citation>
    <scope>NUCLEOTIDE SEQUENCE</scope>
    <source>
        <strain evidence="2">NBC_00686</strain>
    </source>
</reference>
<protein>
    <recommendedName>
        <fullName evidence="4">Aromatic ring-opening dioxygenase LigA</fullName>
    </recommendedName>
</protein>
<gene>
    <name evidence="2" type="ORF">OG929_43705</name>
</gene>
<feature type="transmembrane region" description="Helical" evidence="1">
    <location>
        <begin position="147"/>
        <end position="170"/>
    </location>
</feature>
<dbReference type="RefSeq" id="WP_329272221.1">
    <property type="nucleotide sequence ID" value="NZ_CP109011.1"/>
</dbReference>
<sequence length="196" mass="21025">MHLTISRRQGRTCGWRLRRNPLRRPSYLVEAWLRLATGILAMTVAIVTGVLTARAVEGTLDGLRGERHAVSAVVTTDARTTVGVEGTDADRAWAHVRWTAPDGTNRTGVARVDSASRAGSTTRVWLDAKGRLVPEPATAGEAQLQGAVLGTAAAVGAGTAVVLLGCLACARLDRRRQEQWDVEWALIAPQWGRKTG</sequence>